<dbReference type="InterPro" id="IPR000052">
    <property type="entry name" value="Pltvir_coat"/>
</dbReference>
<evidence type="ECO:0000256" key="7">
    <source>
        <dbReference type="SAM" id="MobiDB-lite"/>
    </source>
</evidence>
<dbReference type="KEGG" id="vg:65103052"/>
<feature type="compositionally biased region" description="Low complexity" evidence="7">
    <location>
        <begin position="42"/>
        <end position="52"/>
    </location>
</feature>
<comment type="subcellular location">
    <subcellularLocation>
        <location evidence="2">Virion</location>
    </subcellularLocation>
</comment>
<feature type="domain" description="Potexviruses and carlaviruses coat protein" evidence="8">
    <location>
        <begin position="196"/>
        <end position="211"/>
    </location>
</feature>
<keyword evidence="4 9" id="KW-0167">Capsid protein</keyword>
<dbReference type="GO" id="GO:0019029">
    <property type="term" value="C:helical viral capsid"/>
    <property type="evidence" value="ECO:0007669"/>
    <property type="project" value="UniProtKB-KW"/>
</dbReference>
<reference evidence="9" key="1">
    <citation type="journal article" date="2019" name="Arch. Virol.">
        <title>Full genome sequence of a novel potexvirus from Euonymus bungeanus Maxim based on RNA-Seq analysis.</title>
        <authorList>
            <person name="Yang C."/>
            <person name="Li L."/>
            <person name="Hou Q."/>
            <person name="Wang J."/>
            <person name="Yu M."/>
            <person name="Gang S."/>
            <person name="Zhang S."/>
            <person name="Cao M."/>
        </authorList>
    </citation>
    <scope>NUCLEOTIDE SEQUENCE</scope>
    <source>
        <strain evidence="9">EuYMaV-BLA</strain>
    </source>
</reference>
<feature type="compositionally biased region" description="Basic and acidic residues" evidence="7">
    <location>
        <begin position="17"/>
        <end position="28"/>
    </location>
</feature>
<protein>
    <submittedName>
        <fullName evidence="9">Coat protein</fullName>
    </submittedName>
</protein>
<keyword evidence="3" id="KW-1139">Helical capsid protein</keyword>
<dbReference type="GeneID" id="65103052"/>
<organism evidence="9 10">
    <name type="scientific">Euonymus yellow mottle associated virus</name>
    <dbReference type="NCBI Taxonomy" id="2586645"/>
    <lineage>
        <taxon>Viruses</taxon>
        <taxon>Riboviria</taxon>
        <taxon>Orthornavirae</taxon>
        <taxon>Kitrinoviricota</taxon>
        <taxon>Alsuviricetes</taxon>
        <taxon>Tymovirales</taxon>
        <taxon>Alphaflexiviridae</taxon>
        <taxon>Potexvirus</taxon>
        <taxon>Potexvirus flavimaculae</taxon>
    </lineage>
</organism>
<comment type="function">
    <text evidence="1">Required for genome encapsidation. Forms ribonucleoprotein complexes along with TGB1 helicase and viral RNA.</text>
</comment>
<sequence length="271" mass="29303">MSTLADLQARLAAATNDEQRAEAQRALDEFNDEGANPPAIPPNAENQAPPQNAGGGLAANAPQGPQGATPMSRAPTLAVFEAFQYRVESNAVATPAQIDEISRVWATLGVPADSMFTTALDLARHCADVGSSPYVSLIGRSPPCNLQRDALAAAIRTQCTLRQFCMFYAKFVWNLLKMSNTPPANWQKLEFRETEKFAAFDFFDGVLHEAALKPPQGVISPPSPAELAASKTNAYVAISRARQQQPTKLTFAAEVNKGQLRVEEMKYLEAP</sequence>
<accession>A0A4Y5R5Q9</accession>
<keyword evidence="6" id="KW-0687">Ribonucleoprotein</keyword>
<evidence type="ECO:0000259" key="8">
    <source>
        <dbReference type="PROSITE" id="PS00418"/>
    </source>
</evidence>
<proteinExistence type="predicted"/>
<name>A0A4Y5R5Q9_9VIRU</name>
<dbReference type="Proteomes" id="UP000681583">
    <property type="component" value="Segment"/>
</dbReference>
<dbReference type="PROSITE" id="PS00418">
    <property type="entry name" value="POTEX_CARLAVIRUS_COAT"/>
    <property type="match status" value="1"/>
</dbReference>
<dbReference type="PRINTS" id="PR00232">
    <property type="entry name" value="POTXCARLCOAT"/>
</dbReference>
<dbReference type="GO" id="GO:1990904">
    <property type="term" value="C:ribonucleoprotein complex"/>
    <property type="evidence" value="ECO:0007669"/>
    <property type="project" value="UniProtKB-KW"/>
</dbReference>
<evidence type="ECO:0000256" key="2">
    <source>
        <dbReference type="ARBA" id="ARBA00004328"/>
    </source>
</evidence>
<keyword evidence="10" id="KW-1185">Reference proteome</keyword>
<evidence type="ECO:0000256" key="6">
    <source>
        <dbReference type="ARBA" id="ARBA00023274"/>
    </source>
</evidence>
<dbReference type="Pfam" id="PF00286">
    <property type="entry name" value="Flexi_CP"/>
    <property type="match status" value="1"/>
</dbReference>
<keyword evidence="5" id="KW-0946">Virion</keyword>
<dbReference type="SMR" id="A0A4Y5R5Q9"/>
<evidence type="ECO:0000256" key="5">
    <source>
        <dbReference type="ARBA" id="ARBA00022844"/>
    </source>
</evidence>
<evidence type="ECO:0000313" key="9">
    <source>
        <dbReference type="EMBL" id="QCY52828.1"/>
    </source>
</evidence>
<evidence type="ECO:0000256" key="1">
    <source>
        <dbReference type="ARBA" id="ARBA00004032"/>
    </source>
</evidence>
<evidence type="ECO:0000256" key="4">
    <source>
        <dbReference type="ARBA" id="ARBA00022561"/>
    </source>
</evidence>
<dbReference type="RefSeq" id="YP_010087748.1">
    <property type="nucleotide sequence ID" value="NC_055574.1"/>
</dbReference>
<evidence type="ECO:0000256" key="3">
    <source>
        <dbReference type="ARBA" id="ARBA00022497"/>
    </source>
</evidence>
<feature type="region of interest" description="Disordered" evidence="7">
    <location>
        <begin position="14"/>
        <end position="72"/>
    </location>
</feature>
<evidence type="ECO:0000313" key="10">
    <source>
        <dbReference type="Proteomes" id="UP000681583"/>
    </source>
</evidence>
<dbReference type="GO" id="GO:0005198">
    <property type="term" value="F:structural molecule activity"/>
    <property type="evidence" value="ECO:0007669"/>
    <property type="project" value="InterPro"/>
</dbReference>
<dbReference type="EMBL" id="MK572000">
    <property type="protein sequence ID" value="QCY52828.1"/>
    <property type="molecule type" value="Genomic_RNA"/>
</dbReference>